<dbReference type="EMBL" id="JBGBPQ010000022">
    <property type="protein sequence ID" value="KAL1503094.1"/>
    <property type="molecule type" value="Genomic_DNA"/>
</dbReference>
<feature type="coiled-coil region" evidence="4">
    <location>
        <begin position="136"/>
        <end position="186"/>
    </location>
</feature>
<keyword evidence="4" id="KW-0175">Coiled coil</keyword>
<accession>A0AB34INR3</accession>
<dbReference type="InterPro" id="IPR036770">
    <property type="entry name" value="Ankyrin_rpt-contain_sf"/>
</dbReference>
<feature type="repeat" description="ANK" evidence="3">
    <location>
        <begin position="227"/>
        <end position="262"/>
    </location>
</feature>
<dbReference type="PANTHER" id="PTHR24126:SF14">
    <property type="entry name" value="ANK_REP_REGION DOMAIN-CONTAINING PROTEIN"/>
    <property type="match status" value="1"/>
</dbReference>
<dbReference type="Proteomes" id="UP001515480">
    <property type="component" value="Unassembled WGS sequence"/>
</dbReference>
<evidence type="ECO:0000256" key="4">
    <source>
        <dbReference type="SAM" id="Coils"/>
    </source>
</evidence>
<name>A0AB34INR3_PRYPA</name>
<dbReference type="PROSITE" id="PS50297">
    <property type="entry name" value="ANK_REP_REGION"/>
    <property type="match status" value="2"/>
</dbReference>
<gene>
    <name evidence="6" type="ORF">AB1Y20_011157</name>
</gene>
<feature type="repeat" description="ANK" evidence="3">
    <location>
        <begin position="194"/>
        <end position="226"/>
    </location>
</feature>
<dbReference type="AlphaFoldDB" id="A0AB34INR3"/>
<reference evidence="6 7" key="1">
    <citation type="journal article" date="2024" name="Science">
        <title>Giant polyketide synthase enzymes in the biosynthesis of giant marine polyether toxins.</title>
        <authorList>
            <person name="Fallon T.R."/>
            <person name="Shende V.V."/>
            <person name="Wierzbicki I.H."/>
            <person name="Pendleton A.L."/>
            <person name="Watervoot N.F."/>
            <person name="Auber R.P."/>
            <person name="Gonzalez D.J."/>
            <person name="Wisecaver J.H."/>
            <person name="Moore B.S."/>
        </authorList>
    </citation>
    <scope>NUCLEOTIDE SEQUENCE [LARGE SCALE GENOMIC DNA]</scope>
    <source>
        <strain evidence="6 7">12B1</strain>
    </source>
</reference>
<evidence type="ECO:0000256" key="2">
    <source>
        <dbReference type="ARBA" id="ARBA00023043"/>
    </source>
</evidence>
<dbReference type="SMART" id="SM00248">
    <property type="entry name" value="ANK"/>
    <property type="match status" value="3"/>
</dbReference>
<dbReference type="PANTHER" id="PTHR24126">
    <property type="entry name" value="ANKYRIN REPEAT, PH AND SEC7 DOMAIN CONTAINING PROTEIN SECG-RELATED"/>
    <property type="match status" value="1"/>
</dbReference>
<organism evidence="6 7">
    <name type="scientific">Prymnesium parvum</name>
    <name type="common">Toxic golden alga</name>
    <dbReference type="NCBI Taxonomy" id="97485"/>
    <lineage>
        <taxon>Eukaryota</taxon>
        <taxon>Haptista</taxon>
        <taxon>Haptophyta</taxon>
        <taxon>Prymnesiophyceae</taxon>
        <taxon>Prymnesiales</taxon>
        <taxon>Prymnesiaceae</taxon>
        <taxon>Prymnesium</taxon>
    </lineage>
</organism>
<sequence length="379" mass="40119">MEAASPPDSPDMQMAAAPADEAESPAGSAMASPRAATPSSTDASEDDAFPPAPTPASDPTAPSPTFKEELQPAGPLHLAAAGKPDNLTKEVRRVHDLLNPPSPEEAEAQVLAAAEEQAQQVLKEAQEPLESAPTGKKKMSAKEKAAEEEAAAARLRAGEERANEILAAAKAEVEEMRATRVDWREHLEVRALPYGWTPLLFAARHGSYEDTIELIEAGANVNVKDVHGMTPVHKAAFVGGREGVKKMKALLAAGADALAADKCGRTALHVAALNEKLDSIRALMVHSSRHGLNLQTAKDGPLRDGGTPIMVAKAGGLQLSVDALAPWEMRRKKMTAGATMLVPVSTPEWVPGPFAPRRFNANRGPEKPPPRPWVHCVGT</sequence>
<dbReference type="InterPro" id="IPR002110">
    <property type="entry name" value="Ankyrin_rpt"/>
</dbReference>
<protein>
    <submittedName>
        <fullName evidence="6">Uncharacterized protein</fullName>
    </submittedName>
</protein>
<evidence type="ECO:0000256" key="5">
    <source>
        <dbReference type="SAM" id="MobiDB-lite"/>
    </source>
</evidence>
<dbReference type="PROSITE" id="PS50088">
    <property type="entry name" value="ANK_REPEAT"/>
    <property type="match status" value="2"/>
</dbReference>
<keyword evidence="7" id="KW-1185">Reference proteome</keyword>
<dbReference type="Pfam" id="PF00023">
    <property type="entry name" value="Ank"/>
    <property type="match status" value="1"/>
</dbReference>
<evidence type="ECO:0000256" key="1">
    <source>
        <dbReference type="ARBA" id="ARBA00022737"/>
    </source>
</evidence>
<dbReference type="SUPFAM" id="SSF48403">
    <property type="entry name" value="Ankyrin repeat"/>
    <property type="match status" value="1"/>
</dbReference>
<dbReference type="Pfam" id="PF13637">
    <property type="entry name" value="Ank_4"/>
    <property type="match status" value="1"/>
</dbReference>
<feature type="compositionally biased region" description="Basic and acidic residues" evidence="5">
    <location>
        <begin position="86"/>
        <end position="96"/>
    </location>
</feature>
<feature type="region of interest" description="Disordered" evidence="5">
    <location>
        <begin position="1"/>
        <end position="105"/>
    </location>
</feature>
<evidence type="ECO:0000256" key="3">
    <source>
        <dbReference type="PROSITE-ProRule" id="PRU00023"/>
    </source>
</evidence>
<comment type="caution">
    <text evidence="6">The sequence shown here is derived from an EMBL/GenBank/DDBJ whole genome shotgun (WGS) entry which is preliminary data.</text>
</comment>
<proteinExistence type="predicted"/>
<evidence type="ECO:0000313" key="6">
    <source>
        <dbReference type="EMBL" id="KAL1503094.1"/>
    </source>
</evidence>
<keyword evidence="1" id="KW-0677">Repeat</keyword>
<dbReference type="Gene3D" id="1.25.40.20">
    <property type="entry name" value="Ankyrin repeat-containing domain"/>
    <property type="match status" value="2"/>
</dbReference>
<evidence type="ECO:0000313" key="7">
    <source>
        <dbReference type="Proteomes" id="UP001515480"/>
    </source>
</evidence>
<keyword evidence="2 3" id="KW-0040">ANK repeat</keyword>
<feature type="compositionally biased region" description="Low complexity" evidence="5">
    <location>
        <begin position="10"/>
        <end position="29"/>
    </location>
</feature>